<evidence type="ECO:0000313" key="1">
    <source>
        <dbReference type="EMBL" id="KAK4317342.1"/>
    </source>
</evidence>
<dbReference type="Proteomes" id="UP001292094">
    <property type="component" value="Unassembled WGS sequence"/>
</dbReference>
<evidence type="ECO:0000313" key="2">
    <source>
        <dbReference type="Proteomes" id="UP001292094"/>
    </source>
</evidence>
<organism evidence="1 2">
    <name type="scientific">Petrolisthes manimaculis</name>
    <dbReference type="NCBI Taxonomy" id="1843537"/>
    <lineage>
        <taxon>Eukaryota</taxon>
        <taxon>Metazoa</taxon>
        <taxon>Ecdysozoa</taxon>
        <taxon>Arthropoda</taxon>
        <taxon>Crustacea</taxon>
        <taxon>Multicrustacea</taxon>
        <taxon>Malacostraca</taxon>
        <taxon>Eumalacostraca</taxon>
        <taxon>Eucarida</taxon>
        <taxon>Decapoda</taxon>
        <taxon>Pleocyemata</taxon>
        <taxon>Anomura</taxon>
        <taxon>Galatheoidea</taxon>
        <taxon>Porcellanidae</taxon>
        <taxon>Petrolisthes</taxon>
    </lineage>
</organism>
<accession>A0AAE1UBG3</accession>
<protein>
    <submittedName>
        <fullName evidence="1">Uncharacterized protein</fullName>
    </submittedName>
</protein>
<gene>
    <name evidence="1" type="ORF">Pmani_011564</name>
</gene>
<reference evidence="1" key="1">
    <citation type="submission" date="2023-11" db="EMBL/GenBank/DDBJ databases">
        <title>Genome assemblies of two species of porcelain crab, Petrolisthes cinctipes and Petrolisthes manimaculis (Anomura: Porcellanidae).</title>
        <authorList>
            <person name="Angst P."/>
        </authorList>
    </citation>
    <scope>NUCLEOTIDE SEQUENCE</scope>
    <source>
        <strain evidence="1">PB745_02</strain>
        <tissue evidence="1">Gill</tissue>
    </source>
</reference>
<dbReference type="EMBL" id="JAWZYT010000928">
    <property type="protein sequence ID" value="KAK4317342.1"/>
    <property type="molecule type" value="Genomic_DNA"/>
</dbReference>
<sequence length="86" mass="9470">MLKPCKRGQSITLEWSDTADQAYTNATKAIGEATSLCFPTPDAITGICTDASETQKPARQSWWAMERGAVASGREMLPSQEIHIRR</sequence>
<proteinExistence type="predicted"/>
<name>A0AAE1UBG3_9EUCA</name>
<comment type="caution">
    <text evidence="1">The sequence shown here is derived from an EMBL/GenBank/DDBJ whole genome shotgun (WGS) entry which is preliminary data.</text>
</comment>
<dbReference type="AlphaFoldDB" id="A0AAE1UBG3"/>
<keyword evidence="2" id="KW-1185">Reference proteome</keyword>